<reference evidence="2 3" key="1">
    <citation type="submission" date="2019-01" db="EMBL/GenBank/DDBJ databases">
        <title>Sinorhodobacter populi sp. nov. isolated from the symptomatic bark tissue of Populus euramericana canker.</title>
        <authorList>
            <person name="Xu G."/>
        </authorList>
    </citation>
    <scope>NUCLEOTIDE SEQUENCE [LARGE SCALE GENOMIC DNA]</scope>
    <source>
        <strain evidence="2 3">2D-5</strain>
    </source>
</reference>
<organism evidence="2 3">
    <name type="scientific">Paenirhodobacter populi</name>
    <dbReference type="NCBI Taxonomy" id="2306993"/>
    <lineage>
        <taxon>Bacteria</taxon>
        <taxon>Pseudomonadati</taxon>
        <taxon>Pseudomonadota</taxon>
        <taxon>Alphaproteobacteria</taxon>
        <taxon>Rhodobacterales</taxon>
        <taxon>Rhodobacter group</taxon>
        <taxon>Paenirhodobacter</taxon>
    </lineage>
</organism>
<dbReference type="AlphaFoldDB" id="A0A443J4D0"/>
<comment type="caution">
    <text evidence="2">The sequence shown here is derived from an EMBL/GenBank/DDBJ whole genome shotgun (WGS) entry which is preliminary data.</text>
</comment>
<dbReference type="Proteomes" id="UP000285710">
    <property type="component" value="Unassembled WGS sequence"/>
</dbReference>
<evidence type="ECO:0000313" key="2">
    <source>
        <dbReference type="EMBL" id="RWR15511.1"/>
    </source>
</evidence>
<sequence>MTLSRYLPLLVAFGFGYAFHALSRPVEAVPRPHPAGDKEASRHIREAGPEGMTDPPPDWGLVDEQADESFPASDPPSNY</sequence>
<keyword evidence="3" id="KW-1185">Reference proteome</keyword>
<evidence type="ECO:0000313" key="3">
    <source>
        <dbReference type="Proteomes" id="UP000285710"/>
    </source>
</evidence>
<dbReference type="RefSeq" id="WP_128268537.1">
    <property type="nucleotide sequence ID" value="NZ_SAUW01000001.1"/>
</dbReference>
<name>A0A443J4D0_9RHOB</name>
<protein>
    <submittedName>
        <fullName evidence="2">Uncharacterized protein</fullName>
    </submittedName>
</protein>
<evidence type="ECO:0000256" key="1">
    <source>
        <dbReference type="SAM" id="MobiDB-lite"/>
    </source>
</evidence>
<reference evidence="2 3" key="2">
    <citation type="submission" date="2019-01" db="EMBL/GenBank/DDBJ databases">
        <authorList>
            <person name="Li Y."/>
        </authorList>
    </citation>
    <scope>NUCLEOTIDE SEQUENCE [LARGE SCALE GENOMIC DNA]</scope>
    <source>
        <strain evidence="2 3">2D-5</strain>
    </source>
</reference>
<accession>A0A443J4D0</accession>
<feature type="region of interest" description="Disordered" evidence="1">
    <location>
        <begin position="26"/>
        <end position="79"/>
    </location>
</feature>
<dbReference type="EMBL" id="SAUW01000001">
    <property type="protein sequence ID" value="RWR15511.1"/>
    <property type="molecule type" value="Genomic_DNA"/>
</dbReference>
<proteinExistence type="predicted"/>
<gene>
    <name evidence="2" type="ORF">D2T33_01160</name>
</gene>
<feature type="compositionally biased region" description="Basic and acidic residues" evidence="1">
    <location>
        <begin position="34"/>
        <end position="48"/>
    </location>
</feature>